<keyword evidence="3" id="KW-1185">Reference proteome</keyword>
<dbReference type="RefSeq" id="WP_180571113.1">
    <property type="nucleotide sequence ID" value="NZ_JACCKB010000061.1"/>
</dbReference>
<dbReference type="AlphaFoldDB" id="A0A853I721"/>
<organism evidence="2 3">
    <name type="scientific">Spartinivicinus marinus</name>
    <dbReference type="NCBI Taxonomy" id="2994442"/>
    <lineage>
        <taxon>Bacteria</taxon>
        <taxon>Pseudomonadati</taxon>
        <taxon>Pseudomonadota</taxon>
        <taxon>Gammaproteobacteria</taxon>
        <taxon>Oceanospirillales</taxon>
        <taxon>Zooshikellaceae</taxon>
        <taxon>Spartinivicinus</taxon>
    </lineage>
</organism>
<protein>
    <recommendedName>
        <fullName evidence="1">Putative DnaT-like domain-containing protein</fullName>
    </recommendedName>
</protein>
<gene>
    <name evidence="2" type="ORF">H0A36_24130</name>
</gene>
<dbReference type="InterPro" id="IPR046787">
    <property type="entry name" value="DnaT_2"/>
</dbReference>
<evidence type="ECO:0000259" key="1">
    <source>
        <dbReference type="Pfam" id="PF20557"/>
    </source>
</evidence>
<comment type="caution">
    <text evidence="2">The sequence shown here is derived from an EMBL/GenBank/DDBJ whole genome shotgun (WGS) entry which is preliminary data.</text>
</comment>
<dbReference type="EMBL" id="JACCKB010000061">
    <property type="protein sequence ID" value="NYZ69113.1"/>
    <property type="molecule type" value="Genomic_DNA"/>
</dbReference>
<proteinExistence type="predicted"/>
<dbReference type="Pfam" id="PF20557">
    <property type="entry name" value="DnaT_2"/>
    <property type="match status" value="1"/>
</dbReference>
<evidence type="ECO:0000313" key="2">
    <source>
        <dbReference type="EMBL" id="NYZ69113.1"/>
    </source>
</evidence>
<feature type="domain" description="Putative DnaT-like" evidence="1">
    <location>
        <begin position="2"/>
        <end position="162"/>
    </location>
</feature>
<name>A0A853I721_9GAMM</name>
<reference evidence="2 3" key="1">
    <citation type="submission" date="2020-07" db="EMBL/GenBank/DDBJ databases">
        <title>Endozoicomonas sp. nov., isolated from sediment.</title>
        <authorList>
            <person name="Gu T."/>
        </authorList>
    </citation>
    <scope>NUCLEOTIDE SEQUENCE [LARGE SCALE GENOMIC DNA]</scope>
    <source>
        <strain evidence="2 3">SM1973</strain>
    </source>
</reference>
<accession>A0A853I721</accession>
<evidence type="ECO:0000313" key="3">
    <source>
        <dbReference type="Proteomes" id="UP000569732"/>
    </source>
</evidence>
<sequence length="168" mass="18534">MLVIEDGSGTNPNANSYASVETLRLFAKLRGIDLTELSDDECAVLLIKAMDYIEAKASKFQGEKTNPRQPLQWPRRGVRLDGLSVGEKEIPRNLEYGQLQLALEAREHDLMPNRLPGEKGAVIKERVEGAVEVAYANNGTPDKVPAFAKAEALLAQLYKKNGLFLVRA</sequence>
<dbReference type="Proteomes" id="UP000569732">
    <property type="component" value="Unassembled WGS sequence"/>
</dbReference>